<name>A0AAE4CX70_9ACTN</name>
<dbReference type="Proteomes" id="UP001183629">
    <property type="component" value="Unassembled WGS sequence"/>
</dbReference>
<protein>
    <recommendedName>
        <fullName evidence="3">DUF4258 domain-containing protein</fullName>
    </recommendedName>
</protein>
<dbReference type="Pfam" id="PF14076">
    <property type="entry name" value="DUF4258"/>
    <property type="match status" value="1"/>
</dbReference>
<sequence length="73" mass="8396">MPVEFTAHALRRMWQRDVLVEDVEKALRNPIDRAPGRLGTVWIRGYGGMGQELRVCVRATNEDFVITAAWVNR</sequence>
<reference evidence="1 2" key="1">
    <citation type="submission" date="2023-07" db="EMBL/GenBank/DDBJ databases">
        <title>Sequencing the genomes of 1000 actinobacteria strains.</title>
        <authorList>
            <person name="Klenk H.-P."/>
        </authorList>
    </citation>
    <scope>NUCLEOTIDE SEQUENCE [LARGE SCALE GENOMIC DNA]</scope>
    <source>
        <strain evidence="1 2">DSM 44711</strain>
    </source>
</reference>
<evidence type="ECO:0000313" key="2">
    <source>
        <dbReference type="Proteomes" id="UP001183629"/>
    </source>
</evidence>
<organism evidence="1 2">
    <name type="scientific">Catenuloplanes niger</name>
    <dbReference type="NCBI Taxonomy" id="587534"/>
    <lineage>
        <taxon>Bacteria</taxon>
        <taxon>Bacillati</taxon>
        <taxon>Actinomycetota</taxon>
        <taxon>Actinomycetes</taxon>
        <taxon>Micromonosporales</taxon>
        <taxon>Micromonosporaceae</taxon>
        <taxon>Catenuloplanes</taxon>
    </lineage>
</organism>
<evidence type="ECO:0008006" key="3">
    <source>
        <dbReference type="Google" id="ProtNLM"/>
    </source>
</evidence>
<dbReference type="EMBL" id="JAVDYC010000001">
    <property type="protein sequence ID" value="MDR7324509.1"/>
    <property type="molecule type" value="Genomic_DNA"/>
</dbReference>
<comment type="caution">
    <text evidence="1">The sequence shown here is derived from an EMBL/GenBank/DDBJ whole genome shotgun (WGS) entry which is preliminary data.</text>
</comment>
<dbReference type="AlphaFoldDB" id="A0AAE4CX70"/>
<keyword evidence="2" id="KW-1185">Reference proteome</keyword>
<dbReference type="RefSeq" id="WP_310418002.1">
    <property type="nucleotide sequence ID" value="NZ_JAVDYC010000001.1"/>
</dbReference>
<evidence type="ECO:0000313" key="1">
    <source>
        <dbReference type="EMBL" id="MDR7324509.1"/>
    </source>
</evidence>
<proteinExistence type="predicted"/>
<dbReference type="InterPro" id="IPR025354">
    <property type="entry name" value="DUF4258"/>
</dbReference>
<accession>A0AAE4CX70</accession>
<gene>
    <name evidence="1" type="ORF">J2S44_004759</name>
</gene>